<organism evidence="4">
    <name type="scientific">Pectinophora gossypiella</name>
    <name type="common">Cotton pink bollworm</name>
    <name type="synonym">Depressaria gossypiella</name>
    <dbReference type="NCBI Taxonomy" id="13191"/>
    <lineage>
        <taxon>Eukaryota</taxon>
        <taxon>Metazoa</taxon>
        <taxon>Ecdysozoa</taxon>
        <taxon>Arthropoda</taxon>
        <taxon>Hexapoda</taxon>
        <taxon>Insecta</taxon>
        <taxon>Pterygota</taxon>
        <taxon>Neoptera</taxon>
        <taxon>Endopterygota</taxon>
        <taxon>Lepidoptera</taxon>
        <taxon>Glossata</taxon>
        <taxon>Ditrysia</taxon>
        <taxon>Gelechioidea</taxon>
        <taxon>Gelechiidae</taxon>
        <taxon>Apatetrinae</taxon>
        <taxon>Pectinophora</taxon>
    </lineage>
</organism>
<dbReference type="Pfam" id="PF24079">
    <property type="entry name" value="UBR4"/>
    <property type="match status" value="1"/>
</dbReference>
<feature type="domain" description="E3 ubiquitin-protein ligase UBR4-like" evidence="3">
    <location>
        <begin position="379"/>
        <end position="504"/>
    </location>
</feature>
<reference evidence="4" key="1">
    <citation type="submission" date="2015-09" db="EMBL/GenBank/DDBJ databases">
        <title>De novo assembly of Pectinophora gossypiella (Pink Bollworm) gut transcriptome.</title>
        <authorList>
            <person name="Tassone E.E."/>
        </authorList>
    </citation>
    <scope>NUCLEOTIDE SEQUENCE</scope>
</reference>
<dbReference type="InterPro" id="IPR011989">
    <property type="entry name" value="ARM-like"/>
</dbReference>
<keyword evidence="2" id="KW-0732">Signal</keyword>
<dbReference type="PANTHER" id="PTHR21725:SF1">
    <property type="entry name" value="E3 UBIQUITIN-PROTEIN LIGASE UBR4"/>
    <property type="match status" value="1"/>
</dbReference>
<gene>
    <name evidence="4" type="ORF">g.129</name>
</gene>
<feature type="non-terminal residue" evidence="4">
    <location>
        <position position="1"/>
    </location>
</feature>
<feature type="region of interest" description="Disordered" evidence="1">
    <location>
        <begin position="725"/>
        <end position="753"/>
    </location>
</feature>
<dbReference type="OrthoDB" id="30336at2759"/>
<evidence type="ECO:0000259" key="3">
    <source>
        <dbReference type="Pfam" id="PF24079"/>
    </source>
</evidence>
<name>A0A1E1W7T7_PECGO</name>
<feature type="signal peptide" evidence="2">
    <location>
        <begin position="1"/>
        <end position="22"/>
    </location>
</feature>
<dbReference type="InterPro" id="IPR056530">
    <property type="entry name" value="UBR4-like_dom"/>
</dbReference>
<evidence type="ECO:0000313" key="4">
    <source>
        <dbReference type="EMBL" id="JAT83015.1"/>
    </source>
</evidence>
<evidence type="ECO:0000256" key="2">
    <source>
        <dbReference type="SAM" id="SignalP"/>
    </source>
</evidence>
<evidence type="ECO:0000256" key="1">
    <source>
        <dbReference type="SAM" id="MobiDB-lite"/>
    </source>
</evidence>
<dbReference type="PANTHER" id="PTHR21725">
    <property type="entry name" value="E3 UBIQUITIN-PROTEIN LIGASE UBR4"/>
    <property type="match status" value="1"/>
</dbReference>
<proteinExistence type="predicted"/>
<protein>
    <recommendedName>
        <fullName evidence="3">E3 ubiquitin-protein ligase UBR4-like domain-containing protein</fullName>
    </recommendedName>
</protein>
<dbReference type="AlphaFoldDB" id="A0A1E1W7T7"/>
<feature type="chain" id="PRO_5009115190" description="E3 ubiquitin-protein ligase UBR4-like domain-containing protein" evidence="2">
    <location>
        <begin position="23"/>
        <end position="787"/>
    </location>
</feature>
<sequence length="787" mass="87458">VARRLHPHVAPTVLQLLQCALCAPHTHRQDNKQPQSEWPERERSADSDAYVSDGSKFQEAKVPQLVQQILKQVPQDELRMFVKAFLLETNSTAVRWQAHALLLAIYNNSSQSDQASLVSLLWGIWPTLPQYGRKAAQFVDLLGYFTLKTPDIDTEKYVGSAVELLRNQNQLLSSHGNAALYAALSAYVELDGYYLESEPCLVCNNPEVPMATIKLPTIKIDSKFTTTTQIVKLVSSHMISRISLRIGDIKRSKMVRTINFYYNNRTVQAVQELKNRPGMWHKAKRVQLQSGQSEVRVDFPLPIVACNLMMEYADFYENQQATGESLQCPRCSQSVPANPGVCANCGENVFQCHKCRAINYDEKDPFLCHACGFCKYAKFDYTLTARPCCAVDTIENDEERKKMVQTIGALLDKADRVYRQLVANKPVLESLLHKISEHRLEGRAGDENSNASNTSFSGAQINRVIQTLAHKYCVDSKGHFEDLSKIIQKVLACRKELVAYDRSQSEQLKGDTLPVYAGLVQNYDSDLSKESGGGCYGCSLACAEHCLTLLRALASQPEHRTRLCRFGLVQELVQHNLHRGTPQCQEEVRALICLVTRDNLPATEQLCTLLTQRITLSLMGHAASQDHNNSVRPLVLLLGSLVKVQDSVECWESRLRCIVKLWVWCCPQLTEVAGIPPAAHAILKAEALAGIPGINTSSPNSHQFALQQVALPCLRYMQQLMAPVPPAPVPSTDSEQSKDNKESTTPVTPPPPTLVQAQQVQLIHAVSAVSSPTGNVVVDLAAWLAGR</sequence>
<dbReference type="Gene3D" id="1.25.10.10">
    <property type="entry name" value="Leucine-rich Repeat Variant"/>
    <property type="match status" value="1"/>
</dbReference>
<accession>A0A1E1W7T7</accession>
<feature type="non-terminal residue" evidence="4">
    <location>
        <position position="787"/>
    </location>
</feature>
<dbReference type="InterPro" id="IPR045189">
    <property type="entry name" value="UBR4-like"/>
</dbReference>
<dbReference type="EMBL" id="GDQN01008039">
    <property type="protein sequence ID" value="JAT83015.1"/>
    <property type="molecule type" value="Transcribed_RNA"/>
</dbReference>